<evidence type="ECO:0000256" key="4">
    <source>
        <dbReference type="ARBA" id="ARBA00022741"/>
    </source>
</evidence>
<proteinExistence type="predicted"/>
<dbReference type="NCBIfam" id="TIGR00595">
    <property type="entry name" value="priA"/>
    <property type="match status" value="1"/>
</dbReference>
<keyword evidence="3" id="KW-0479">Metal-binding</keyword>
<dbReference type="GO" id="GO:0003677">
    <property type="term" value="F:DNA binding"/>
    <property type="evidence" value="ECO:0007669"/>
    <property type="project" value="UniProtKB-KW"/>
</dbReference>
<evidence type="ECO:0000259" key="8">
    <source>
        <dbReference type="Pfam" id="PF17764"/>
    </source>
</evidence>
<sequence length="624" mass="72417">MIAEIIPIKRLPRRFSHFDYTVPDDMRERISIGQIVRVPLKSSEIFGLVLSLREKRSSDTSALKEVLGIVNDTPCLFAHHLEQLKTLASWYGVSYGTMAMMMLLPLQKRKLKSIHLSASMQANKSEIHKPMFHLYKNEREHCTFLQKQIATSPNYQIAIIVPEIQYINTILSHLKEYEHDIVTWHSGLSTKEQFERWLQIRNGEKKIIIGTRGAMLLPYYNLNSVVIDYEEKENHKHWDQAPRFHVKDIAEVLRTTQGIHVHLMSSSPSVESYYNVHKKKYEATHFQISSAPQCDIVNLTNERRGGNTSPISDKLEQHLLTLQDNAFLYLNRLGLATFIGCNDCGWRALCPTCKLPQTLHTKNKQVTCHYCNIASPLPTLCPACKKTIVTLAGVGTETVEKLLKAFVTEHNLPHQVIRIDSETHVQSTQLPSDPVIVIGTDTALQYIDWNNTAVIAFLDIDMHLSLPEYRAEEHLWHLIQEVNYLKREDATCIIQTREPKHLIFKSLTEPERFYRTNLNYRMKLGYPPYTYLVRYFYGHANFLEAKKVMETSVVVLKKRLKEQHKNIELTDSFDMHPRYYRGRHWFAVMARVSPETWQDDLVWLNGHIPDTWKIDPNPINILSP</sequence>
<protein>
    <submittedName>
        <fullName evidence="9">Primosomal protein N</fullName>
    </submittedName>
</protein>
<dbReference type="EMBL" id="PFBY01000009">
    <property type="protein sequence ID" value="PIR76731.1"/>
    <property type="molecule type" value="Genomic_DNA"/>
</dbReference>
<dbReference type="GO" id="GO:0043138">
    <property type="term" value="F:3'-5' DNA helicase activity"/>
    <property type="evidence" value="ECO:0007669"/>
    <property type="project" value="TreeGrafter"/>
</dbReference>
<dbReference type="GO" id="GO:0006310">
    <property type="term" value="P:DNA recombination"/>
    <property type="evidence" value="ECO:0007669"/>
    <property type="project" value="InterPro"/>
</dbReference>
<dbReference type="PANTHER" id="PTHR30580">
    <property type="entry name" value="PRIMOSOMAL PROTEIN N"/>
    <property type="match status" value="1"/>
</dbReference>
<keyword evidence="4" id="KW-0547">Nucleotide-binding</keyword>
<keyword evidence="1" id="KW-0639">Primosome</keyword>
<feature type="domain" description="Primosomal protein N' 3' DNA-binding" evidence="8">
    <location>
        <begin position="16"/>
        <end position="103"/>
    </location>
</feature>
<dbReference type="GO" id="GO:0006270">
    <property type="term" value="P:DNA replication initiation"/>
    <property type="evidence" value="ECO:0007669"/>
    <property type="project" value="TreeGrafter"/>
</dbReference>
<dbReference type="InterPro" id="IPR005259">
    <property type="entry name" value="PriA"/>
</dbReference>
<evidence type="ECO:0000256" key="7">
    <source>
        <dbReference type="ARBA" id="ARBA00023125"/>
    </source>
</evidence>
<dbReference type="SUPFAM" id="SSF52540">
    <property type="entry name" value="P-loop containing nucleoside triphosphate hydrolases"/>
    <property type="match status" value="1"/>
</dbReference>
<organism evidence="9 10">
    <name type="scientific">Candidatus Magasanikbacteria bacterium CG10_big_fil_rev_8_21_14_0_10_42_10</name>
    <dbReference type="NCBI Taxonomy" id="1974649"/>
    <lineage>
        <taxon>Bacteria</taxon>
        <taxon>Candidatus Magasanikiibacteriota</taxon>
    </lineage>
</organism>
<dbReference type="Gene3D" id="3.40.1440.60">
    <property type="entry name" value="PriA, 3(prime) DNA-binding domain"/>
    <property type="match status" value="1"/>
</dbReference>
<dbReference type="Pfam" id="PF17764">
    <property type="entry name" value="PriA_3primeBD"/>
    <property type="match status" value="1"/>
</dbReference>
<dbReference type="PANTHER" id="PTHR30580:SF0">
    <property type="entry name" value="PRIMOSOMAL PROTEIN N"/>
    <property type="match status" value="1"/>
</dbReference>
<reference evidence="10" key="1">
    <citation type="submission" date="2017-09" db="EMBL/GenBank/DDBJ databases">
        <title>Depth-based differentiation of microbial function through sediment-hosted aquifers and enrichment of novel symbionts in the deep terrestrial subsurface.</title>
        <authorList>
            <person name="Probst A.J."/>
            <person name="Ladd B."/>
            <person name="Jarett J.K."/>
            <person name="Geller-Mcgrath D.E."/>
            <person name="Sieber C.M.K."/>
            <person name="Emerson J.B."/>
            <person name="Anantharaman K."/>
            <person name="Thomas B.C."/>
            <person name="Malmstrom R."/>
            <person name="Stieglmeier M."/>
            <person name="Klingl A."/>
            <person name="Woyke T."/>
            <person name="Ryan C.M."/>
            <person name="Banfield J.F."/>
        </authorList>
    </citation>
    <scope>NUCLEOTIDE SEQUENCE [LARGE SCALE GENOMIC DNA]</scope>
</reference>
<keyword evidence="7" id="KW-0238">DNA-binding</keyword>
<evidence type="ECO:0000256" key="6">
    <source>
        <dbReference type="ARBA" id="ARBA00022840"/>
    </source>
</evidence>
<dbReference type="Gene3D" id="3.40.50.300">
    <property type="entry name" value="P-loop containing nucleotide triphosphate hydrolases"/>
    <property type="match status" value="1"/>
</dbReference>
<evidence type="ECO:0000256" key="5">
    <source>
        <dbReference type="ARBA" id="ARBA00022833"/>
    </source>
</evidence>
<dbReference type="GO" id="GO:0006302">
    <property type="term" value="P:double-strand break repair"/>
    <property type="evidence" value="ECO:0007669"/>
    <property type="project" value="InterPro"/>
</dbReference>
<evidence type="ECO:0000313" key="9">
    <source>
        <dbReference type="EMBL" id="PIR76731.1"/>
    </source>
</evidence>
<dbReference type="InterPro" id="IPR042115">
    <property type="entry name" value="PriA_3primeBD_sf"/>
</dbReference>
<comment type="caution">
    <text evidence="9">The sequence shown here is derived from an EMBL/GenBank/DDBJ whole genome shotgun (WGS) entry which is preliminary data.</text>
</comment>
<dbReference type="Proteomes" id="UP000231530">
    <property type="component" value="Unassembled WGS sequence"/>
</dbReference>
<accession>A0A2H0TX56</accession>
<dbReference type="InterPro" id="IPR027417">
    <property type="entry name" value="P-loop_NTPase"/>
</dbReference>
<keyword evidence="6" id="KW-0067">ATP-binding</keyword>
<gene>
    <name evidence="9" type="primary">priA</name>
    <name evidence="9" type="ORF">COU32_00590</name>
</gene>
<dbReference type="AlphaFoldDB" id="A0A2H0TX56"/>
<dbReference type="InterPro" id="IPR041222">
    <property type="entry name" value="PriA_3primeBD"/>
</dbReference>
<name>A0A2H0TX56_9BACT</name>
<evidence type="ECO:0000256" key="1">
    <source>
        <dbReference type="ARBA" id="ARBA00022515"/>
    </source>
</evidence>
<keyword evidence="2" id="KW-0235">DNA replication</keyword>
<evidence type="ECO:0000256" key="3">
    <source>
        <dbReference type="ARBA" id="ARBA00022723"/>
    </source>
</evidence>
<evidence type="ECO:0000313" key="10">
    <source>
        <dbReference type="Proteomes" id="UP000231530"/>
    </source>
</evidence>
<dbReference type="GO" id="GO:0005524">
    <property type="term" value="F:ATP binding"/>
    <property type="evidence" value="ECO:0007669"/>
    <property type="project" value="UniProtKB-KW"/>
</dbReference>
<keyword evidence="5" id="KW-0862">Zinc</keyword>
<evidence type="ECO:0000256" key="2">
    <source>
        <dbReference type="ARBA" id="ARBA00022705"/>
    </source>
</evidence>